<evidence type="ECO:0008006" key="3">
    <source>
        <dbReference type="Google" id="ProtNLM"/>
    </source>
</evidence>
<organism evidence="1 2">
    <name type="scientific">Phytophthora infestans</name>
    <name type="common">Potato late blight agent</name>
    <name type="synonym">Botrytis infestans</name>
    <dbReference type="NCBI Taxonomy" id="4787"/>
    <lineage>
        <taxon>Eukaryota</taxon>
        <taxon>Sar</taxon>
        <taxon>Stramenopiles</taxon>
        <taxon>Oomycota</taxon>
        <taxon>Peronosporomycetes</taxon>
        <taxon>Peronosporales</taxon>
        <taxon>Peronosporaceae</taxon>
        <taxon>Phytophthora</taxon>
    </lineage>
</organism>
<dbReference type="Proteomes" id="UP000704712">
    <property type="component" value="Unassembled WGS sequence"/>
</dbReference>
<accession>A0A8S9V4B7</accession>
<dbReference type="EMBL" id="JAACNO010000412">
    <property type="protein sequence ID" value="KAF4147701.1"/>
    <property type="molecule type" value="Genomic_DNA"/>
</dbReference>
<evidence type="ECO:0000313" key="2">
    <source>
        <dbReference type="Proteomes" id="UP000704712"/>
    </source>
</evidence>
<sequence>MKGLEPSQVWNCDETIFCPQGRKVPRVICAKVIRANIMRSNNRDNVSVMASVSASGDQIPPLLIFPGKYRQPDWMIGSLQDYVCDVIKSSNINGILFLY</sequence>
<name>A0A8S9V4B7_PHYIN</name>
<evidence type="ECO:0000313" key="1">
    <source>
        <dbReference type="EMBL" id="KAF4147701.1"/>
    </source>
</evidence>
<proteinExistence type="predicted"/>
<comment type="caution">
    <text evidence="1">The sequence shown here is derived from an EMBL/GenBank/DDBJ whole genome shotgun (WGS) entry which is preliminary data.</text>
</comment>
<protein>
    <recommendedName>
        <fullName evidence="3">DDE-1 domain-containing protein</fullName>
    </recommendedName>
</protein>
<reference evidence="1" key="1">
    <citation type="submission" date="2020-03" db="EMBL/GenBank/DDBJ databases">
        <title>Hybrid Assembly of Korean Phytophthora infestans isolates.</title>
        <authorList>
            <person name="Prokchorchik M."/>
            <person name="Lee Y."/>
            <person name="Seo J."/>
            <person name="Cho J.-H."/>
            <person name="Park Y.-E."/>
            <person name="Jang D.-C."/>
            <person name="Im J.-S."/>
            <person name="Choi J.-G."/>
            <person name="Park H.-J."/>
            <person name="Lee G.-B."/>
            <person name="Lee Y.-G."/>
            <person name="Hong S.-Y."/>
            <person name="Cho K."/>
            <person name="Sohn K.H."/>
        </authorList>
    </citation>
    <scope>NUCLEOTIDE SEQUENCE</scope>
    <source>
        <strain evidence="1">KR_2_A2</strain>
    </source>
</reference>
<gene>
    <name evidence="1" type="ORF">GN958_ATG03056</name>
</gene>
<dbReference type="AlphaFoldDB" id="A0A8S9V4B7"/>